<protein>
    <submittedName>
        <fullName evidence="1">Uncharacterized protein</fullName>
    </submittedName>
</protein>
<keyword evidence="2" id="KW-1185">Reference proteome</keyword>
<dbReference type="PATRIC" id="fig|1225564.3.peg.6203"/>
<comment type="caution">
    <text evidence="1">The sequence shown here is derived from an EMBL/GenBank/DDBJ whole genome shotgun (WGS) entry which is preliminary data.</text>
</comment>
<accession>A0A0H1R682</accession>
<name>A0A0H1R682_9HYPH</name>
<evidence type="ECO:0000313" key="1">
    <source>
        <dbReference type="EMBL" id="KLK90755.1"/>
    </source>
</evidence>
<dbReference type="AlphaFoldDB" id="A0A0H1R682"/>
<proteinExistence type="predicted"/>
<evidence type="ECO:0000313" key="2">
    <source>
        <dbReference type="Proteomes" id="UP000035489"/>
    </source>
</evidence>
<organism evidence="1 2">
    <name type="scientific">Microvirga vignae</name>
    <dbReference type="NCBI Taxonomy" id="1225564"/>
    <lineage>
        <taxon>Bacteria</taxon>
        <taxon>Pseudomonadati</taxon>
        <taxon>Pseudomonadota</taxon>
        <taxon>Alphaproteobacteria</taxon>
        <taxon>Hyphomicrobiales</taxon>
        <taxon>Methylobacteriaceae</taxon>
        <taxon>Microvirga</taxon>
    </lineage>
</organism>
<sequence>MVLVIESLMHRLGAAAHKEHWPLPEEKVILLRQAQLPIFFETCDLRLDSRELTLKPNNTPTRSRRQLPCLASH</sequence>
<dbReference type="Proteomes" id="UP000035489">
    <property type="component" value="Unassembled WGS sequence"/>
</dbReference>
<dbReference type="EMBL" id="LCYG01000067">
    <property type="protein sequence ID" value="KLK90755.1"/>
    <property type="molecule type" value="Genomic_DNA"/>
</dbReference>
<reference evidence="1 2" key="1">
    <citation type="submission" date="2015-05" db="EMBL/GenBank/DDBJ databases">
        <title>Draft genome sequence of Microvirga vignae strain BR3299, a novel nitrogen fixing bacteria isolated from Brazil semi-aired region.</title>
        <authorList>
            <person name="Zilli J.E."/>
            <person name="Passos S.R."/>
            <person name="Leite J."/>
            <person name="Baldani J.I."/>
            <person name="Xavier G.R."/>
            <person name="Rumjaneck N.G."/>
            <person name="Simoes-Araujo J.L."/>
        </authorList>
    </citation>
    <scope>NUCLEOTIDE SEQUENCE [LARGE SCALE GENOMIC DNA]</scope>
    <source>
        <strain evidence="1 2">BR3299</strain>
    </source>
</reference>
<gene>
    <name evidence="1" type="ORF">AA309_23895</name>
</gene>